<dbReference type="PANTHER" id="PTHR38097">
    <property type="match status" value="1"/>
</dbReference>
<proteinExistence type="inferred from homology"/>
<comment type="subcellular location">
    <subcellularLocation>
        <location evidence="1">Cytoplasm</location>
        <location evidence="1">Nucleoid</location>
    </subcellularLocation>
</comment>
<evidence type="ECO:0000259" key="5">
    <source>
        <dbReference type="SMART" id="SM00528"/>
    </source>
</evidence>
<keyword evidence="4" id="KW-0238">DNA-binding</keyword>
<dbReference type="GO" id="GO:0003677">
    <property type="term" value="F:DNA binding"/>
    <property type="evidence" value="ECO:0007669"/>
    <property type="project" value="UniProtKB-KW"/>
</dbReference>
<keyword evidence="7" id="KW-1185">Reference proteome</keyword>
<feature type="domain" description="DNA-binding protein H-NS-like C-terminal" evidence="5">
    <location>
        <begin position="60"/>
        <end position="102"/>
    </location>
</feature>
<dbReference type="Gene3D" id="4.10.430.10">
    <property type="entry name" value="Histone-like protein H-NS, C-terminal domain"/>
    <property type="match status" value="1"/>
</dbReference>
<evidence type="ECO:0000256" key="1">
    <source>
        <dbReference type="ARBA" id="ARBA00004453"/>
    </source>
</evidence>
<accession>A0A941DQZ6</accession>
<evidence type="ECO:0000313" key="7">
    <source>
        <dbReference type="Proteomes" id="UP000680067"/>
    </source>
</evidence>
<dbReference type="Proteomes" id="UP000680067">
    <property type="component" value="Unassembled WGS sequence"/>
</dbReference>
<dbReference type="SUPFAM" id="SSF81273">
    <property type="entry name" value="H-NS histone-like proteins"/>
    <property type="match status" value="1"/>
</dbReference>
<organism evidence="6 7">
    <name type="scientific">Undibacterium luofuense</name>
    <dbReference type="NCBI Taxonomy" id="2828733"/>
    <lineage>
        <taxon>Bacteria</taxon>
        <taxon>Pseudomonadati</taxon>
        <taxon>Pseudomonadota</taxon>
        <taxon>Betaproteobacteria</taxon>
        <taxon>Burkholderiales</taxon>
        <taxon>Oxalobacteraceae</taxon>
        <taxon>Undibacterium</taxon>
    </lineage>
</organism>
<evidence type="ECO:0000313" key="6">
    <source>
        <dbReference type="EMBL" id="MBR7784087.1"/>
    </source>
</evidence>
<dbReference type="SMART" id="SM00528">
    <property type="entry name" value="HNS"/>
    <property type="match status" value="1"/>
</dbReference>
<sequence length="104" mass="11172">MSTLADIQAQIAALQIQAEEIRKAEFDSVVADIKLKISSYGITAKDLGLDVTAPAGKKRGSVKGEVAAKYQKGDDTWSGRGRTPRFIQDHIASGGTLEDLLIQK</sequence>
<protein>
    <submittedName>
        <fullName evidence="6">H-NS histone family protein</fullName>
    </submittedName>
</protein>
<gene>
    <name evidence="6" type="ORF">KDM89_18220</name>
</gene>
<comment type="similarity">
    <text evidence="2">Belongs to the histone-like protein H-NS family.</text>
</comment>
<dbReference type="InterPro" id="IPR037150">
    <property type="entry name" value="H-NS_C_dom_sf"/>
</dbReference>
<dbReference type="RefSeq" id="WP_212689354.1">
    <property type="nucleotide sequence ID" value="NZ_JAGSPN010000018.1"/>
</dbReference>
<reference evidence="6" key="1">
    <citation type="submission" date="2021-04" db="EMBL/GenBank/DDBJ databases">
        <title>novel species isolated from subtropical streams in China.</title>
        <authorList>
            <person name="Lu H."/>
        </authorList>
    </citation>
    <scope>NUCLEOTIDE SEQUENCE</scope>
    <source>
        <strain evidence="6">LFS511W</strain>
    </source>
</reference>
<dbReference type="AlphaFoldDB" id="A0A941DQZ6"/>
<keyword evidence="3" id="KW-0963">Cytoplasm</keyword>
<evidence type="ECO:0000256" key="3">
    <source>
        <dbReference type="ARBA" id="ARBA00022490"/>
    </source>
</evidence>
<dbReference type="PANTHER" id="PTHR38097:SF2">
    <property type="entry name" value="DNA-BINDING PROTEIN STPA"/>
    <property type="match status" value="1"/>
</dbReference>
<dbReference type="EMBL" id="JAGSPN010000018">
    <property type="protein sequence ID" value="MBR7784087.1"/>
    <property type="molecule type" value="Genomic_DNA"/>
</dbReference>
<dbReference type="GO" id="GO:0009295">
    <property type="term" value="C:nucleoid"/>
    <property type="evidence" value="ECO:0007669"/>
    <property type="project" value="UniProtKB-SubCell"/>
</dbReference>
<comment type="caution">
    <text evidence="6">The sequence shown here is derived from an EMBL/GenBank/DDBJ whole genome shotgun (WGS) entry which is preliminary data.</text>
</comment>
<evidence type="ECO:0000256" key="2">
    <source>
        <dbReference type="ARBA" id="ARBA00010610"/>
    </source>
</evidence>
<dbReference type="Pfam" id="PF00816">
    <property type="entry name" value="Histone_HNS"/>
    <property type="match status" value="1"/>
</dbReference>
<dbReference type="InterPro" id="IPR027444">
    <property type="entry name" value="H-NS_C_dom"/>
</dbReference>
<name>A0A941DQZ6_9BURK</name>
<evidence type="ECO:0000256" key="4">
    <source>
        <dbReference type="ARBA" id="ARBA00023125"/>
    </source>
</evidence>